<dbReference type="EMBL" id="QGKY02001250">
    <property type="protein sequence ID" value="KAF2563011.1"/>
    <property type="molecule type" value="Genomic_DNA"/>
</dbReference>
<sequence length="283" mass="31719">MLLPSSPPPSTLSAFVGLLKFVVGRLLRYWDPRGKGLKVGTNQWIGFGSELVSSTILGGKDSKGFKTRKGYWKSIGKCCTTAQDRGAYFFDEVKCQIYQGPDAAAAEEETPPIMSDMDYSLLSPFGDQTSDSSEDEDSPFWPPRTDDMLDGGQSSAEKETPVYRWDPFTLMYKLESLFPKEHEADTAAEEETPKKLATHGIYLDSIRSNINEALRLMGFHGHGDYINVHCNLFKCQYKPVDWVQIERKKGNNLVHFLVLSLPFSLEQVNYCSLMSTGKDIGRA</sequence>
<name>A0A8S9HVJ6_BRACR</name>
<protein>
    <submittedName>
        <fullName evidence="2">Uncharacterized protein</fullName>
    </submittedName>
</protein>
<reference evidence="2" key="1">
    <citation type="submission" date="2019-12" db="EMBL/GenBank/DDBJ databases">
        <title>Genome sequencing and annotation of Brassica cretica.</title>
        <authorList>
            <person name="Studholme D.J."/>
            <person name="Sarris P.F."/>
        </authorList>
    </citation>
    <scope>NUCLEOTIDE SEQUENCE</scope>
    <source>
        <strain evidence="2">PFS-102/07</strain>
        <tissue evidence="2">Leaf</tissue>
    </source>
</reference>
<organism evidence="2">
    <name type="scientific">Brassica cretica</name>
    <name type="common">Mustard</name>
    <dbReference type="NCBI Taxonomy" id="69181"/>
    <lineage>
        <taxon>Eukaryota</taxon>
        <taxon>Viridiplantae</taxon>
        <taxon>Streptophyta</taxon>
        <taxon>Embryophyta</taxon>
        <taxon>Tracheophyta</taxon>
        <taxon>Spermatophyta</taxon>
        <taxon>Magnoliopsida</taxon>
        <taxon>eudicotyledons</taxon>
        <taxon>Gunneridae</taxon>
        <taxon>Pentapetalae</taxon>
        <taxon>rosids</taxon>
        <taxon>malvids</taxon>
        <taxon>Brassicales</taxon>
        <taxon>Brassicaceae</taxon>
        <taxon>Brassiceae</taxon>
        <taxon>Brassica</taxon>
    </lineage>
</organism>
<accession>A0A8S9HVJ6</accession>
<dbReference type="AlphaFoldDB" id="A0A8S9HVJ6"/>
<feature type="region of interest" description="Disordered" evidence="1">
    <location>
        <begin position="124"/>
        <end position="158"/>
    </location>
</feature>
<evidence type="ECO:0000256" key="1">
    <source>
        <dbReference type="SAM" id="MobiDB-lite"/>
    </source>
</evidence>
<proteinExistence type="predicted"/>
<comment type="caution">
    <text evidence="2">The sequence shown here is derived from an EMBL/GenBank/DDBJ whole genome shotgun (WGS) entry which is preliminary data.</text>
</comment>
<evidence type="ECO:0000313" key="2">
    <source>
        <dbReference type="EMBL" id="KAF2563011.1"/>
    </source>
</evidence>
<gene>
    <name evidence="2" type="ORF">F2Q70_00014039</name>
</gene>